<accession>A0A2P4ZX48</accession>
<dbReference type="RefSeq" id="XP_024406295.1">
    <property type="nucleotide sequence ID" value="XM_024548892.1"/>
</dbReference>
<dbReference type="GeneID" id="36347369"/>
<dbReference type="EMBL" id="JPDN02000005">
    <property type="protein sequence ID" value="PON28874.1"/>
    <property type="molecule type" value="Genomic_DNA"/>
</dbReference>
<keyword evidence="2" id="KW-1185">Reference proteome</keyword>
<dbReference type="Proteomes" id="UP000054821">
    <property type="component" value="Unassembled WGS sequence"/>
</dbReference>
<name>A0A2P4ZX48_9HYPO</name>
<evidence type="ECO:0000313" key="2">
    <source>
        <dbReference type="Proteomes" id="UP000054821"/>
    </source>
</evidence>
<evidence type="ECO:0000313" key="1">
    <source>
        <dbReference type="EMBL" id="PON28874.1"/>
    </source>
</evidence>
<sequence length="148" mass="16222">MPSPFYASSTVSAYEEGLVSKPASSASRTILRISISSSSLRCTLSDAQLASRYLILFVPGIGITSLPCLRSHARAICDEVQPFLSARALNWLTTLRFLFRFSGWKRGTHCVRISPVLAIDSLPVTVPVRRPRPMGPKQTMATPSSRQV</sequence>
<dbReference type="AlphaFoldDB" id="A0A2P4ZX48"/>
<organism evidence="1 2">
    <name type="scientific">Trichoderma gamsii</name>
    <dbReference type="NCBI Taxonomy" id="398673"/>
    <lineage>
        <taxon>Eukaryota</taxon>
        <taxon>Fungi</taxon>
        <taxon>Dikarya</taxon>
        <taxon>Ascomycota</taxon>
        <taxon>Pezizomycotina</taxon>
        <taxon>Sordariomycetes</taxon>
        <taxon>Hypocreomycetidae</taxon>
        <taxon>Hypocreales</taxon>
        <taxon>Hypocreaceae</taxon>
        <taxon>Trichoderma</taxon>
    </lineage>
</organism>
<proteinExistence type="predicted"/>
<comment type="caution">
    <text evidence="1">The sequence shown here is derived from an EMBL/GenBank/DDBJ whole genome shotgun (WGS) entry which is preliminary data.</text>
</comment>
<gene>
    <name evidence="1" type="ORF">TGAM01_v201982</name>
</gene>
<reference evidence="1 2" key="1">
    <citation type="journal article" date="2016" name="Genome Announc.">
        <title>Draft Whole-Genome Sequence of Trichoderma gamsii T6085, a Promising Biocontrol Agent of Fusarium Head Blight on Wheat.</title>
        <authorList>
            <person name="Baroncelli R."/>
            <person name="Zapparata A."/>
            <person name="Piaggeschi G."/>
            <person name="Sarrocco S."/>
            <person name="Vannacci G."/>
        </authorList>
    </citation>
    <scope>NUCLEOTIDE SEQUENCE [LARGE SCALE GENOMIC DNA]</scope>
    <source>
        <strain evidence="1 2">T6085</strain>
    </source>
</reference>
<protein>
    <submittedName>
        <fullName evidence="1">Uncharacterized protein</fullName>
    </submittedName>
</protein>